<dbReference type="EMBL" id="JASNJD010000006">
    <property type="protein sequence ID" value="MDK3017955.1"/>
    <property type="molecule type" value="Genomic_DNA"/>
</dbReference>
<gene>
    <name evidence="8" type="ORF">QO033_09720</name>
</gene>
<feature type="transmembrane region" description="Helical" evidence="7">
    <location>
        <begin position="6"/>
        <end position="29"/>
    </location>
</feature>
<keyword evidence="4 7" id="KW-0812">Transmembrane</keyword>
<dbReference type="RefSeq" id="WP_284480771.1">
    <property type="nucleotide sequence ID" value="NZ_JASNJD010000006.1"/>
</dbReference>
<dbReference type="Pfam" id="PF01914">
    <property type="entry name" value="MarC"/>
    <property type="match status" value="1"/>
</dbReference>
<feature type="transmembrane region" description="Helical" evidence="7">
    <location>
        <begin position="181"/>
        <end position="202"/>
    </location>
</feature>
<keyword evidence="6 7" id="KW-0472">Membrane</keyword>
<comment type="caution">
    <text evidence="8">The sequence shown here is derived from an EMBL/GenBank/DDBJ whole genome shotgun (WGS) entry which is preliminary data.</text>
</comment>
<accession>A0ABT7F040</accession>
<evidence type="ECO:0000313" key="9">
    <source>
        <dbReference type="Proteomes" id="UP001243757"/>
    </source>
</evidence>
<evidence type="ECO:0000256" key="7">
    <source>
        <dbReference type="RuleBase" id="RU362048"/>
    </source>
</evidence>
<feature type="transmembrane region" description="Helical" evidence="7">
    <location>
        <begin position="114"/>
        <end position="134"/>
    </location>
</feature>
<dbReference type="PANTHER" id="PTHR33508">
    <property type="entry name" value="UPF0056 MEMBRANE PROTEIN YHCE"/>
    <property type="match status" value="1"/>
</dbReference>
<comment type="subcellular location">
    <subcellularLocation>
        <location evidence="1 7">Cell membrane</location>
        <topology evidence="1 7">Multi-pass membrane protein</topology>
    </subcellularLocation>
</comment>
<name>A0ABT7F040_9RHOB</name>
<dbReference type="Proteomes" id="UP001243757">
    <property type="component" value="Unassembled WGS sequence"/>
</dbReference>
<keyword evidence="9" id="KW-1185">Reference proteome</keyword>
<feature type="transmembrane region" description="Helical" evidence="7">
    <location>
        <begin position="66"/>
        <end position="90"/>
    </location>
</feature>
<comment type="similarity">
    <text evidence="2 7">Belongs to the UPF0056 (MarC) family.</text>
</comment>
<sequence>MDSAFLIKFAGAIFAIMNPFVNLPMFLGLTSDMAPGPQRRAALMTVGYSAVLCAVVALAGTEILTFFGISVADFRTAGGVVLLMIALGMLNGRAGAAHHGTEAEKAANEDRETVAFYPMAFPMLVGPGTIATIIMFTGQAKGSGDYLAIGLVLTGALLALAIVFYFAANIGHLMSQTLRTVMIRLMGMILAAIAVDMIAGGLRTLLPGLA</sequence>
<feature type="transmembrane region" description="Helical" evidence="7">
    <location>
        <begin position="146"/>
        <end position="169"/>
    </location>
</feature>
<protein>
    <recommendedName>
        <fullName evidence="7">UPF0056 membrane protein</fullName>
    </recommendedName>
</protein>
<evidence type="ECO:0000256" key="6">
    <source>
        <dbReference type="ARBA" id="ARBA00023136"/>
    </source>
</evidence>
<keyword evidence="5 7" id="KW-1133">Transmembrane helix</keyword>
<dbReference type="NCBIfam" id="TIGR00427">
    <property type="entry name" value="NAAT family transporter"/>
    <property type="match status" value="1"/>
</dbReference>
<evidence type="ECO:0000313" key="8">
    <source>
        <dbReference type="EMBL" id="MDK3017955.1"/>
    </source>
</evidence>
<dbReference type="PANTHER" id="PTHR33508:SF1">
    <property type="entry name" value="UPF0056 MEMBRANE PROTEIN YHCE"/>
    <property type="match status" value="1"/>
</dbReference>
<evidence type="ECO:0000256" key="4">
    <source>
        <dbReference type="ARBA" id="ARBA00022692"/>
    </source>
</evidence>
<keyword evidence="3" id="KW-1003">Cell membrane</keyword>
<evidence type="ECO:0000256" key="1">
    <source>
        <dbReference type="ARBA" id="ARBA00004651"/>
    </source>
</evidence>
<evidence type="ECO:0000256" key="2">
    <source>
        <dbReference type="ARBA" id="ARBA00009784"/>
    </source>
</evidence>
<organism evidence="8 9">
    <name type="scientific">Pseudodonghicola flavimaris</name>
    <dbReference type="NCBI Taxonomy" id="3050036"/>
    <lineage>
        <taxon>Bacteria</taxon>
        <taxon>Pseudomonadati</taxon>
        <taxon>Pseudomonadota</taxon>
        <taxon>Alphaproteobacteria</taxon>
        <taxon>Rhodobacterales</taxon>
        <taxon>Paracoccaceae</taxon>
        <taxon>Pseudodonghicola</taxon>
    </lineage>
</organism>
<reference evidence="8 9" key="1">
    <citation type="submission" date="2023-05" db="EMBL/GenBank/DDBJ databases">
        <title>Pseudodonghicola sp. nov.</title>
        <authorList>
            <person name="Huang J."/>
        </authorList>
    </citation>
    <scope>NUCLEOTIDE SEQUENCE [LARGE SCALE GENOMIC DNA]</scope>
    <source>
        <strain evidence="8 9">IC7</strain>
    </source>
</reference>
<evidence type="ECO:0000256" key="5">
    <source>
        <dbReference type="ARBA" id="ARBA00022989"/>
    </source>
</evidence>
<dbReference type="InterPro" id="IPR002771">
    <property type="entry name" value="Multi_antbiot-R_MarC"/>
</dbReference>
<feature type="transmembrane region" description="Helical" evidence="7">
    <location>
        <begin position="41"/>
        <end position="60"/>
    </location>
</feature>
<evidence type="ECO:0000256" key="3">
    <source>
        <dbReference type="ARBA" id="ARBA00022475"/>
    </source>
</evidence>
<proteinExistence type="inferred from homology"/>